<protein>
    <recommendedName>
        <fullName evidence="11">RCK N-terminal domain-containing protein</fullName>
    </recommendedName>
</protein>
<keyword evidence="4" id="KW-0812">Transmembrane</keyword>
<proteinExistence type="predicted"/>
<evidence type="ECO:0000256" key="2">
    <source>
        <dbReference type="ARBA" id="ARBA00022448"/>
    </source>
</evidence>
<evidence type="ECO:0000256" key="1">
    <source>
        <dbReference type="ARBA" id="ARBA00004141"/>
    </source>
</evidence>
<keyword evidence="8" id="KW-0406">Ion transport</keyword>
<comment type="subcellular location">
    <subcellularLocation>
        <location evidence="1">Membrane</location>
        <topology evidence="1">Multi-pass membrane protein</topology>
    </subcellularLocation>
</comment>
<evidence type="ECO:0000256" key="4">
    <source>
        <dbReference type="ARBA" id="ARBA00022692"/>
    </source>
</evidence>
<accession>A0A3R7A146</accession>
<comment type="caution">
    <text evidence="12">The sequence shown here is derived from an EMBL/GenBank/DDBJ whole genome shotgun (WGS) entry which is preliminary data.</text>
</comment>
<reference evidence="12 13" key="1">
    <citation type="submission" date="2018-08" db="EMBL/GenBank/DDBJ databases">
        <title>Aphanomyces genome sequencing and annotation.</title>
        <authorList>
            <person name="Minardi D."/>
            <person name="Oidtmann B."/>
            <person name="Van Der Giezen M."/>
            <person name="Studholme D.J."/>
        </authorList>
    </citation>
    <scope>NUCLEOTIDE SEQUENCE [LARGE SCALE GENOMIC DNA]</scope>
    <source>
        <strain evidence="12 13">NJM0002</strain>
    </source>
</reference>
<organism evidence="12 13">
    <name type="scientific">Aphanomyces invadans</name>
    <dbReference type="NCBI Taxonomy" id="157072"/>
    <lineage>
        <taxon>Eukaryota</taxon>
        <taxon>Sar</taxon>
        <taxon>Stramenopiles</taxon>
        <taxon>Oomycota</taxon>
        <taxon>Saprolegniomycetes</taxon>
        <taxon>Saprolegniales</taxon>
        <taxon>Verrucalvaceae</taxon>
        <taxon>Aphanomyces</taxon>
    </lineage>
</organism>
<dbReference type="GO" id="GO:0005267">
    <property type="term" value="F:potassium channel activity"/>
    <property type="evidence" value="ECO:0007669"/>
    <property type="project" value="UniProtKB-KW"/>
</dbReference>
<keyword evidence="2" id="KW-0813">Transport</keyword>
<dbReference type="PANTHER" id="PTHR10027">
    <property type="entry name" value="CALCIUM-ACTIVATED POTASSIUM CHANNEL ALPHA CHAIN"/>
    <property type="match status" value="1"/>
</dbReference>
<keyword evidence="9" id="KW-0472">Membrane</keyword>
<evidence type="ECO:0000256" key="8">
    <source>
        <dbReference type="ARBA" id="ARBA00023065"/>
    </source>
</evidence>
<dbReference type="GO" id="GO:0016020">
    <property type="term" value="C:membrane"/>
    <property type="evidence" value="ECO:0007669"/>
    <property type="project" value="UniProtKB-SubCell"/>
</dbReference>
<evidence type="ECO:0000256" key="3">
    <source>
        <dbReference type="ARBA" id="ARBA00022538"/>
    </source>
</evidence>
<evidence type="ECO:0000313" key="13">
    <source>
        <dbReference type="Proteomes" id="UP000285060"/>
    </source>
</evidence>
<dbReference type="InterPro" id="IPR003148">
    <property type="entry name" value="RCK_N"/>
</dbReference>
<evidence type="ECO:0000256" key="9">
    <source>
        <dbReference type="ARBA" id="ARBA00023136"/>
    </source>
</evidence>
<feature type="domain" description="RCK N-terminal" evidence="11">
    <location>
        <begin position="36"/>
        <end position="149"/>
    </location>
</feature>
<name>A0A3R7A146_9STRA</name>
<gene>
    <name evidence="12" type="ORF">DYB32_010789</name>
</gene>
<evidence type="ECO:0000256" key="6">
    <source>
        <dbReference type="ARBA" id="ARBA00022958"/>
    </source>
</evidence>
<feature type="non-terminal residue" evidence="12">
    <location>
        <position position="1"/>
    </location>
</feature>
<dbReference type="AlphaFoldDB" id="A0A3R7A146"/>
<dbReference type="Gene3D" id="3.40.50.720">
    <property type="entry name" value="NAD(P)-binding Rossmann-like Domain"/>
    <property type="match status" value="1"/>
</dbReference>
<keyword evidence="3" id="KW-0633">Potassium transport</keyword>
<keyword evidence="13" id="KW-1185">Reference proteome</keyword>
<evidence type="ECO:0000256" key="5">
    <source>
        <dbReference type="ARBA" id="ARBA00022826"/>
    </source>
</evidence>
<dbReference type="Pfam" id="PF22614">
    <property type="entry name" value="Slo-like_RCK"/>
    <property type="match status" value="1"/>
</dbReference>
<keyword evidence="7" id="KW-1133">Transmembrane helix</keyword>
<dbReference type="PANTHER" id="PTHR10027:SF10">
    <property type="entry name" value="SLOWPOKE 2, ISOFORM D"/>
    <property type="match status" value="1"/>
</dbReference>
<keyword evidence="5" id="KW-0631">Potassium channel</keyword>
<evidence type="ECO:0000259" key="11">
    <source>
        <dbReference type="Pfam" id="PF22614"/>
    </source>
</evidence>
<dbReference type="EMBL" id="QUSY01004052">
    <property type="protein sequence ID" value="RHY15112.1"/>
    <property type="molecule type" value="Genomic_DNA"/>
</dbReference>
<evidence type="ECO:0000256" key="10">
    <source>
        <dbReference type="ARBA" id="ARBA00023303"/>
    </source>
</evidence>
<dbReference type="Proteomes" id="UP000285060">
    <property type="component" value="Unassembled WGS sequence"/>
</dbReference>
<dbReference type="InterPro" id="IPR047871">
    <property type="entry name" value="K_chnl_Slo-like"/>
</dbReference>
<evidence type="ECO:0000256" key="7">
    <source>
        <dbReference type="ARBA" id="ARBA00022989"/>
    </source>
</evidence>
<dbReference type="VEuPathDB" id="FungiDB:H310_03753"/>
<sequence>STAFSALAKGLHGVKHAFGQASPYKEFMAKLLPEQLNDHVVIVGLPASLGDIIVPLRQFNARNTCGKAQAIVFIAPFAMSEHHYHSIGDSTAVYFVQGSPLSSFDLHRIHIDTASAIIILAGSGSKRKYIDENMVDADAITTVRYINEACSGSKPPNLIVELVKATNVKFMNAAGRARVLDLTYWAGRVYVSGMIDSLMSECYQKPNIIPAINLLMFGSPTDPEYVVVVVHVLGCRHGRGGSAQRLFQVRTPKSLHGKTFGECFRKVLALNLICIGCLHSSTDKTPPYVHTNPPADMIIYQTDYIYVIGKPCSDLPL</sequence>
<keyword evidence="10" id="KW-0407">Ion channel</keyword>
<evidence type="ECO:0000313" key="12">
    <source>
        <dbReference type="EMBL" id="RHY15112.1"/>
    </source>
</evidence>
<keyword evidence="6" id="KW-0630">Potassium</keyword>